<dbReference type="SUPFAM" id="SSF55486">
    <property type="entry name" value="Metalloproteases ('zincins'), catalytic domain"/>
    <property type="match status" value="1"/>
</dbReference>
<organism evidence="7 8">
    <name type="scientific">Levilactobacillus bambusae</name>
    <dbReference type="NCBI Taxonomy" id="2024736"/>
    <lineage>
        <taxon>Bacteria</taxon>
        <taxon>Bacillati</taxon>
        <taxon>Bacillota</taxon>
        <taxon>Bacilli</taxon>
        <taxon>Lactobacillales</taxon>
        <taxon>Lactobacillaceae</taxon>
        <taxon>Levilactobacillus</taxon>
    </lineage>
</organism>
<dbReference type="InterPro" id="IPR001818">
    <property type="entry name" value="Pept_M10_metallopeptidase"/>
</dbReference>
<reference evidence="7 8" key="1">
    <citation type="journal article" date="2018" name="Int. J. Syst. Evol. Microbiol.">
        <title>Lactobacillus bambusae sp. nov., isolated from a traditional fermented Ma-bamboo shoots of Taiwan.</title>
        <authorList>
            <person name="Wang L.-T."/>
        </authorList>
    </citation>
    <scope>NUCLEOTIDE SEQUENCE [LARGE SCALE GENOMIC DNA]</scope>
    <source>
        <strain evidence="7 8">BS-W1</strain>
    </source>
</reference>
<evidence type="ECO:0000256" key="2">
    <source>
        <dbReference type="ARBA" id="ARBA00022723"/>
    </source>
</evidence>
<evidence type="ECO:0000256" key="1">
    <source>
        <dbReference type="ARBA" id="ARBA00022670"/>
    </source>
</evidence>
<evidence type="ECO:0000256" key="4">
    <source>
        <dbReference type="ARBA" id="ARBA00022833"/>
    </source>
</evidence>
<keyword evidence="2" id="KW-0479">Metal-binding</keyword>
<evidence type="ECO:0000256" key="3">
    <source>
        <dbReference type="ARBA" id="ARBA00022801"/>
    </source>
</evidence>
<dbReference type="EMBL" id="QCXQ01000002">
    <property type="protein sequence ID" value="PWG00153.1"/>
    <property type="molecule type" value="Genomic_DNA"/>
</dbReference>
<feature type="chain" id="PRO_5015873980" description="Peptidase M10 metallopeptidase domain-containing protein" evidence="5">
    <location>
        <begin position="31"/>
        <end position="297"/>
    </location>
</feature>
<keyword evidence="5" id="KW-0732">Signal</keyword>
<gene>
    <name evidence="7" type="ORF">DCM90_04255</name>
</gene>
<dbReference type="RefSeq" id="WP_109250100.1">
    <property type="nucleotide sequence ID" value="NZ_QCXQ01000002.1"/>
</dbReference>
<accession>A0A2V1MZF9</accession>
<protein>
    <recommendedName>
        <fullName evidence="6">Peptidase M10 metallopeptidase domain-containing protein</fullName>
    </recommendedName>
</protein>
<dbReference type="GO" id="GO:0004222">
    <property type="term" value="F:metalloendopeptidase activity"/>
    <property type="evidence" value="ECO:0007669"/>
    <property type="project" value="InterPro"/>
</dbReference>
<dbReference type="GO" id="GO:0008270">
    <property type="term" value="F:zinc ion binding"/>
    <property type="evidence" value="ECO:0007669"/>
    <property type="project" value="InterPro"/>
</dbReference>
<evidence type="ECO:0000313" key="8">
    <source>
        <dbReference type="Proteomes" id="UP000245080"/>
    </source>
</evidence>
<keyword evidence="1" id="KW-0645">Protease</keyword>
<dbReference type="Pfam" id="PF00413">
    <property type="entry name" value="Peptidase_M10"/>
    <property type="match status" value="1"/>
</dbReference>
<dbReference type="GO" id="GO:0006508">
    <property type="term" value="P:proteolysis"/>
    <property type="evidence" value="ECO:0007669"/>
    <property type="project" value="UniProtKB-KW"/>
</dbReference>
<dbReference type="AlphaFoldDB" id="A0A2V1MZF9"/>
<keyword evidence="4" id="KW-0862">Zinc</keyword>
<dbReference type="GO" id="GO:0031012">
    <property type="term" value="C:extracellular matrix"/>
    <property type="evidence" value="ECO:0007669"/>
    <property type="project" value="InterPro"/>
</dbReference>
<dbReference type="Gene3D" id="3.40.390.10">
    <property type="entry name" value="Collagenase (Catalytic Domain)"/>
    <property type="match status" value="1"/>
</dbReference>
<proteinExistence type="predicted"/>
<feature type="signal peptide" evidence="5">
    <location>
        <begin position="1"/>
        <end position="30"/>
    </location>
</feature>
<sequence length="297" mass="33220">MAHNNNRWFTLSATTMLLVSVILPVSTAAAKSKSVKPTQAVLKASAKKTRANAKGLASKYKLAYGAQRGFDKKGRVWIYAKTSSKTLKSSLKVAANYWNSRLGKKEFNIGTKSHHTVTFTATNQKNGNSDAWWTPSLKSLKVQLSYYSKSHKDVQSGMTSYVNSYYQNQVAVKTTNYLANRGIATTDPKYSQEFYSYAVKHQGTEQKNAKKAVKNINQSVATQGVMYEYASTLAHEMGHIIGLNHSPNKLDLMYYQSGNKNIYNYFDVKRGLRGYNPVTATDKARAQLAIKVWQAKH</sequence>
<dbReference type="OrthoDB" id="2328200at2"/>
<dbReference type="InterPro" id="IPR024079">
    <property type="entry name" value="MetalloPept_cat_dom_sf"/>
</dbReference>
<feature type="domain" description="Peptidase M10 metallopeptidase" evidence="6">
    <location>
        <begin position="224"/>
        <end position="256"/>
    </location>
</feature>
<name>A0A2V1MZF9_9LACO</name>
<keyword evidence="8" id="KW-1185">Reference proteome</keyword>
<comment type="caution">
    <text evidence="7">The sequence shown here is derived from an EMBL/GenBank/DDBJ whole genome shotgun (WGS) entry which is preliminary data.</text>
</comment>
<keyword evidence="3" id="KW-0378">Hydrolase</keyword>
<evidence type="ECO:0000313" key="7">
    <source>
        <dbReference type="EMBL" id="PWG00153.1"/>
    </source>
</evidence>
<evidence type="ECO:0000256" key="5">
    <source>
        <dbReference type="SAM" id="SignalP"/>
    </source>
</evidence>
<dbReference type="Proteomes" id="UP000245080">
    <property type="component" value="Unassembled WGS sequence"/>
</dbReference>
<evidence type="ECO:0000259" key="6">
    <source>
        <dbReference type="Pfam" id="PF00413"/>
    </source>
</evidence>